<evidence type="ECO:0000313" key="4">
    <source>
        <dbReference type="Proteomes" id="UP000192907"/>
    </source>
</evidence>
<name>A0A1Y6CWF2_9BACT</name>
<protein>
    <recommendedName>
        <fullName evidence="5">Lipoprotein</fullName>
    </recommendedName>
</protein>
<reference evidence="4" key="1">
    <citation type="submission" date="2017-04" db="EMBL/GenBank/DDBJ databases">
        <authorList>
            <person name="Varghese N."/>
            <person name="Submissions S."/>
        </authorList>
    </citation>
    <scope>NUCLEOTIDE SEQUENCE [LARGE SCALE GENOMIC DNA]</scope>
    <source>
        <strain evidence="4">RKEM611</strain>
    </source>
</reference>
<dbReference type="AlphaFoldDB" id="A0A1Y6CWF2"/>
<feature type="chain" id="PRO_5010991260" description="Lipoprotein" evidence="2">
    <location>
        <begin position="21"/>
        <end position="76"/>
    </location>
</feature>
<keyword evidence="4" id="KW-1185">Reference proteome</keyword>
<dbReference type="RefSeq" id="WP_132326052.1">
    <property type="nucleotide sequence ID" value="NZ_FWZT01000038.1"/>
</dbReference>
<evidence type="ECO:0000256" key="2">
    <source>
        <dbReference type="SAM" id="SignalP"/>
    </source>
</evidence>
<gene>
    <name evidence="3" type="ORF">SAMN06296036_13816</name>
</gene>
<dbReference type="EMBL" id="FWZT01000038">
    <property type="protein sequence ID" value="SMF81860.1"/>
    <property type="molecule type" value="Genomic_DNA"/>
</dbReference>
<evidence type="ECO:0000313" key="3">
    <source>
        <dbReference type="EMBL" id="SMF81860.1"/>
    </source>
</evidence>
<organism evidence="3 4">
    <name type="scientific">Pseudobacteriovorax antillogorgiicola</name>
    <dbReference type="NCBI Taxonomy" id="1513793"/>
    <lineage>
        <taxon>Bacteria</taxon>
        <taxon>Pseudomonadati</taxon>
        <taxon>Bdellovibrionota</taxon>
        <taxon>Oligoflexia</taxon>
        <taxon>Oligoflexales</taxon>
        <taxon>Pseudobacteriovoracaceae</taxon>
        <taxon>Pseudobacteriovorax</taxon>
    </lineage>
</organism>
<accession>A0A1Y6CWF2</accession>
<feature type="signal peptide" evidence="2">
    <location>
        <begin position="1"/>
        <end position="20"/>
    </location>
</feature>
<feature type="compositionally biased region" description="Basic and acidic residues" evidence="1">
    <location>
        <begin position="48"/>
        <end position="60"/>
    </location>
</feature>
<sequence>MKSMLTSFAIVLSLSFLSLACEDLFGTKSDETTHSKAKVSEETTASPKEIRMLDAEKMNQEDSAEELSDEAAHKEN</sequence>
<dbReference type="PROSITE" id="PS51257">
    <property type="entry name" value="PROKAR_LIPOPROTEIN"/>
    <property type="match status" value="1"/>
</dbReference>
<keyword evidence="2" id="KW-0732">Signal</keyword>
<proteinExistence type="predicted"/>
<evidence type="ECO:0000256" key="1">
    <source>
        <dbReference type="SAM" id="MobiDB-lite"/>
    </source>
</evidence>
<dbReference type="Proteomes" id="UP000192907">
    <property type="component" value="Unassembled WGS sequence"/>
</dbReference>
<feature type="compositionally biased region" description="Basic and acidic residues" evidence="1">
    <location>
        <begin position="30"/>
        <end position="41"/>
    </location>
</feature>
<evidence type="ECO:0008006" key="5">
    <source>
        <dbReference type="Google" id="ProtNLM"/>
    </source>
</evidence>
<feature type="region of interest" description="Disordered" evidence="1">
    <location>
        <begin position="30"/>
        <end position="76"/>
    </location>
</feature>